<protein>
    <recommendedName>
        <fullName evidence="4">N-acetyltransferase domain-containing protein</fullName>
    </recommendedName>
</protein>
<dbReference type="EMBL" id="LSFI01000006">
    <property type="protein sequence ID" value="OAG28388.1"/>
    <property type="molecule type" value="Genomic_DNA"/>
</dbReference>
<dbReference type="InterPro" id="IPR000182">
    <property type="entry name" value="GNAT_dom"/>
</dbReference>
<keyword evidence="6" id="KW-1185">Reference proteome</keyword>
<organism evidence="5 6">
    <name type="scientific">Thermodesulfatator autotrophicus</name>
    <dbReference type="NCBI Taxonomy" id="1795632"/>
    <lineage>
        <taxon>Bacteria</taxon>
        <taxon>Pseudomonadati</taxon>
        <taxon>Thermodesulfobacteriota</taxon>
        <taxon>Thermodesulfobacteria</taxon>
        <taxon>Thermodesulfobacteriales</taxon>
        <taxon>Thermodesulfatatoraceae</taxon>
        <taxon>Thermodesulfatator</taxon>
    </lineage>
</organism>
<keyword evidence="2" id="KW-0012">Acyltransferase</keyword>
<name>A0A177E9A7_9BACT</name>
<dbReference type="Proteomes" id="UP000076964">
    <property type="component" value="Unassembled WGS sequence"/>
</dbReference>
<keyword evidence="1" id="KW-0808">Transferase</keyword>
<evidence type="ECO:0000256" key="2">
    <source>
        <dbReference type="ARBA" id="ARBA00023315"/>
    </source>
</evidence>
<evidence type="ECO:0000313" key="6">
    <source>
        <dbReference type="Proteomes" id="UP000076964"/>
    </source>
</evidence>
<feature type="domain" description="N-acetyltransferase" evidence="4">
    <location>
        <begin position="7"/>
        <end position="156"/>
    </location>
</feature>
<dbReference type="AlphaFoldDB" id="A0A177E9A7"/>
<dbReference type="Pfam" id="PF00583">
    <property type="entry name" value="Acetyltransf_1"/>
    <property type="match status" value="1"/>
</dbReference>
<dbReference type="PANTHER" id="PTHR43877">
    <property type="entry name" value="AMINOALKYLPHOSPHONATE N-ACETYLTRANSFERASE-RELATED-RELATED"/>
    <property type="match status" value="1"/>
</dbReference>
<comment type="caution">
    <text evidence="5">The sequence shown here is derived from an EMBL/GenBank/DDBJ whole genome shotgun (WGS) entry which is preliminary data.</text>
</comment>
<evidence type="ECO:0000313" key="5">
    <source>
        <dbReference type="EMBL" id="OAG28388.1"/>
    </source>
</evidence>
<dbReference type="CDD" id="cd04301">
    <property type="entry name" value="NAT_SF"/>
    <property type="match status" value="1"/>
</dbReference>
<dbReference type="Gene3D" id="3.40.630.30">
    <property type="match status" value="1"/>
</dbReference>
<dbReference type="RefSeq" id="WP_068541038.1">
    <property type="nucleotide sequence ID" value="NZ_LSFI01000006.1"/>
</dbReference>
<dbReference type="GO" id="GO:0016747">
    <property type="term" value="F:acyltransferase activity, transferring groups other than amino-acyl groups"/>
    <property type="evidence" value="ECO:0007669"/>
    <property type="project" value="InterPro"/>
</dbReference>
<dbReference type="SUPFAM" id="SSF55729">
    <property type="entry name" value="Acyl-CoA N-acyltransferases (Nat)"/>
    <property type="match status" value="1"/>
</dbReference>
<evidence type="ECO:0000256" key="3">
    <source>
        <dbReference type="SAM" id="MobiDB-lite"/>
    </source>
</evidence>
<dbReference type="PANTHER" id="PTHR43877:SF2">
    <property type="entry name" value="AMINOALKYLPHOSPHONATE N-ACETYLTRANSFERASE-RELATED"/>
    <property type="match status" value="1"/>
</dbReference>
<feature type="region of interest" description="Disordered" evidence="3">
    <location>
        <begin position="162"/>
        <end position="186"/>
    </location>
</feature>
<dbReference type="PROSITE" id="PS51186">
    <property type="entry name" value="GNAT"/>
    <property type="match status" value="1"/>
</dbReference>
<reference evidence="5 6" key="1">
    <citation type="submission" date="2016-02" db="EMBL/GenBank/DDBJ databases">
        <title>Draft genome sequence of Thermodesulfatator sp. S606.</title>
        <authorList>
            <person name="Lai Q."/>
            <person name="Cao J."/>
            <person name="Dupont S."/>
            <person name="Shao Z."/>
            <person name="Jebbar M."/>
            <person name="Alain K."/>
        </authorList>
    </citation>
    <scope>NUCLEOTIDE SEQUENCE [LARGE SCALE GENOMIC DNA]</scope>
    <source>
        <strain evidence="5 6">S606</strain>
    </source>
</reference>
<dbReference type="OrthoDB" id="5292888at2"/>
<evidence type="ECO:0000256" key="1">
    <source>
        <dbReference type="ARBA" id="ARBA00022679"/>
    </source>
</evidence>
<evidence type="ECO:0000259" key="4">
    <source>
        <dbReference type="PROSITE" id="PS51186"/>
    </source>
</evidence>
<accession>A0A177E9A7</accession>
<proteinExistence type="predicted"/>
<gene>
    <name evidence="5" type="ORF">TH606_02080</name>
</gene>
<dbReference type="InterPro" id="IPR016181">
    <property type="entry name" value="Acyl_CoA_acyltransferase"/>
</dbReference>
<dbReference type="InterPro" id="IPR050832">
    <property type="entry name" value="Bact_Acetyltransf"/>
</dbReference>
<dbReference type="STRING" id="1795632.TH606_02080"/>
<feature type="compositionally biased region" description="Low complexity" evidence="3">
    <location>
        <begin position="165"/>
        <end position="180"/>
    </location>
</feature>
<sequence>MEKIEIISIKDLKPLAEDLKRIYLEAYREDYIYAYRDPSRVKRYLKWLMKHADGGFWVAFVNGKPAGFIVVQPDCRFHGKVVPEIHELVVDPVYQGQGLGKLLMQKALEFLKKRGFKRVALWVGEKNEDARRFYEKLGFKVTDRQGAWLRMEKELEDKAYDQISSKESSTKKASTTSTNSMISSGV</sequence>